<name>W7CB52_9LIST</name>
<reference evidence="1 2" key="1">
    <citation type="submission" date="2012-12" db="EMBL/GenBank/DDBJ databases">
        <title>Novel taxa of Listeriaceae from agricultural environments in the United States.</title>
        <authorList>
            <person name="den Bakker H.C."/>
            <person name="Allred A."/>
            <person name="Warchocki S."/>
            <person name="Wright E.M."/>
            <person name="Burrell A."/>
            <person name="Nightingale K.K."/>
            <person name="Kephart D."/>
            <person name="Wiedmann M."/>
        </authorList>
    </citation>
    <scope>NUCLEOTIDE SEQUENCE [LARGE SCALE GENOMIC DNA]</scope>
    <source>
        <strain evidence="1 2">FSL F6-1037</strain>
    </source>
</reference>
<accession>W7CB52</accession>
<gene>
    <name evidence="1" type="ORF">BCAMP_12658</name>
</gene>
<sequence length="201" mass="22439">MFKQLRGKATFTNTNDLKATIEFYKAELELKESARNVLGYLGTCAMHSRGACTVLYSTIADKLFISLSTVKRAMKALKEANAINIEHRYSKSYGGGAGASIITILPASETHIATVVDTLCDEVDAYSNNDSSDEISITSVLSSLKISNNYIKNKVAQIIFNKRLKKQVTINKKAQKKPVKMFNWFENRDKANTKPLYNPWA</sequence>
<evidence type="ECO:0000313" key="2">
    <source>
        <dbReference type="Proteomes" id="UP000019243"/>
    </source>
</evidence>
<dbReference type="Gene3D" id="1.10.10.10">
    <property type="entry name" value="Winged helix-like DNA-binding domain superfamily/Winged helix DNA-binding domain"/>
    <property type="match status" value="1"/>
</dbReference>
<organism evidence="1 2">
    <name type="scientific">Brochothrix campestris FSL F6-1037</name>
    <dbReference type="NCBI Taxonomy" id="1265861"/>
    <lineage>
        <taxon>Bacteria</taxon>
        <taxon>Bacillati</taxon>
        <taxon>Bacillota</taxon>
        <taxon>Bacilli</taxon>
        <taxon>Bacillales</taxon>
        <taxon>Listeriaceae</taxon>
        <taxon>Brochothrix</taxon>
    </lineage>
</organism>
<dbReference type="EMBL" id="AODH01000078">
    <property type="protein sequence ID" value="EUJ34157.1"/>
    <property type="molecule type" value="Genomic_DNA"/>
</dbReference>
<comment type="caution">
    <text evidence="1">The sequence shown here is derived from an EMBL/GenBank/DDBJ whole genome shotgun (WGS) entry which is preliminary data.</text>
</comment>
<evidence type="ECO:0000313" key="1">
    <source>
        <dbReference type="EMBL" id="EUJ34157.1"/>
    </source>
</evidence>
<dbReference type="Proteomes" id="UP000019243">
    <property type="component" value="Unassembled WGS sequence"/>
</dbReference>
<dbReference type="InterPro" id="IPR036388">
    <property type="entry name" value="WH-like_DNA-bd_sf"/>
</dbReference>
<proteinExistence type="predicted"/>
<dbReference type="RefSeq" id="WP_035315805.1">
    <property type="nucleotide sequence ID" value="NZ_AODH01000078.1"/>
</dbReference>
<keyword evidence="2" id="KW-1185">Reference proteome</keyword>
<protein>
    <recommendedName>
        <fullName evidence="3">Helix-turn-helix type 11 domain-containing protein</fullName>
    </recommendedName>
</protein>
<dbReference type="Pfam" id="PF13730">
    <property type="entry name" value="HTH_36"/>
    <property type="match status" value="1"/>
</dbReference>
<evidence type="ECO:0008006" key="3">
    <source>
        <dbReference type="Google" id="ProtNLM"/>
    </source>
</evidence>
<dbReference type="AlphaFoldDB" id="W7CB52"/>